<comment type="caution">
    <text evidence="2">The sequence shown here is derived from an EMBL/GenBank/DDBJ whole genome shotgun (WGS) entry which is preliminary data.</text>
</comment>
<keyword evidence="1" id="KW-0812">Transmembrane</keyword>
<reference evidence="3" key="1">
    <citation type="journal article" date="2019" name="Int. J. Syst. Evol. Microbiol.">
        <title>The Global Catalogue of Microorganisms (GCM) 10K type strain sequencing project: providing services to taxonomists for standard genome sequencing and annotation.</title>
        <authorList>
            <consortium name="The Broad Institute Genomics Platform"/>
            <consortium name="The Broad Institute Genome Sequencing Center for Infectious Disease"/>
            <person name="Wu L."/>
            <person name="Ma J."/>
        </authorList>
    </citation>
    <scope>NUCLEOTIDE SEQUENCE [LARGE SCALE GENOMIC DNA]</scope>
    <source>
        <strain evidence="3">CGMCC 4.7241</strain>
    </source>
</reference>
<dbReference type="Proteomes" id="UP001595699">
    <property type="component" value="Unassembled WGS sequence"/>
</dbReference>
<dbReference type="Pfam" id="PF19728">
    <property type="entry name" value="DUF6220"/>
    <property type="match status" value="1"/>
</dbReference>
<keyword evidence="1" id="KW-1133">Transmembrane helix</keyword>
<dbReference type="RefSeq" id="WP_205113679.1">
    <property type="nucleotide sequence ID" value="NZ_JAFBCM010000001.1"/>
</dbReference>
<feature type="transmembrane region" description="Helical" evidence="1">
    <location>
        <begin position="104"/>
        <end position="125"/>
    </location>
</feature>
<keyword evidence="3" id="KW-1185">Reference proteome</keyword>
<keyword evidence="1" id="KW-0472">Membrane</keyword>
<proteinExistence type="predicted"/>
<dbReference type="EMBL" id="JBHRZH010000016">
    <property type="protein sequence ID" value="MFC3762840.1"/>
    <property type="molecule type" value="Genomic_DNA"/>
</dbReference>
<name>A0ABV7YGN5_9ACTN</name>
<feature type="transmembrane region" description="Helical" evidence="1">
    <location>
        <begin position="42"/>
        <end position="61"/>
    </location>
</feature>
<gene>
    <name evidence="2" type="ORF">ACFOUW_18510</name>
</gene>
<accession>A0ABV7YGN5</accession>
<protein>
    <submittedName>
        <fullName evidence="2">DUF6220 domain-containing protein</fullName>
    </submittedName>
</protein>
<organism evidence="2 3">
    <name type="scientific">Tenggerimyces flavus</name>
    <dbReference type="NCBI Taxonomy" id="1708749"/>
    <lineage>
        <taxon>Bacteria</taxon>
        <taxon>Bacillati</taxon>
        <taxon>Actinomycetota</taxon>
        <taxon>Actinomycetes</taxon>
        <taxon>Propionibacteriales</taxon>
        <taxon>Nocardioidaceae</taxon>
        <taxon>Tenggerimyces</taxon>
    </lineage>
</organism>
<evidence type="ECO:0000313" key="3">
    <source>
        <dbReference type="Proteomes" id="UP001595699"/>
    </source>
</evidence>
<evidence type="ECO:0000313" key="2">
    <source>
        <dbReference type="EMBL" id="MFC3762840.1"/>
    </source>
</evidence>
<feature type="transmembrane region" description="Helical" evidence="1">
    <location>
        <begin position="68"/>
        <end position="92"/>
    </location>
</feature>
<dbReference type="InterPro" id="IPR046192">
    <property type="entry name" value="DUF6220"/>
</dbReference>
<sequence>MRRVFFGLAVLLLAAAVAQFFFAGYGSFAKPRTDHTYDIHRIIGMMVIPVLSILMAVFAALSKGGGRLIGLSLLPLGLVILQIVIAAIARAVAGDTGTTNTASLIIFGLHALNGLAIGGVAGALFSEGRKLASGTAETGAVAPATS</sequence>
<evidence type="ECO:0000256" key="1">
    <source>
        <dbReference type="SAM" id="Phobius"/>
    </source>
</evidence>